<dbReference type="InterPro" id="IPR004843">
    <property type="entry name" value="Calcineurin-like_PHP"/>
</dbReference>
<dbReference type="PANTHER" id="PTHR34512:SF30">
    <property type="entry name" value="OUTER MEMBRANE PROTEIN ASSEMBLY FACTOR BAMB"/>
    <property type="match status" value="1"/>
</dbReference>
<name>A0ABW5Z3E5_9SPHI</name>
<dbReference type="RefSeq" id="WP_380924275.1">
    <property type="nucleotide sequence ID" value="NZ_JBHUPE010000020.1"/>
</dbReference>
<feature type="signal peptide" evidence="1">
    <location>
        <begin position="1"/>
        <end position="21"/>
    </location>
</feature>
<dbReference type="InterPro" id="IPR032285">
    <property type="entry name" value="Metallophos_N"/>
</dbReference>
<organism evidence="5 6">
    <name type="scientific">Sphingobacterium anhuiense</name>
    <dbReference type="NCBI Taxonomy" id="493780"/>
    <lineage>
        <taxon>Bacteria</taxon>
        <taxon>Pseudomonadati</taxon>
        <taxon>Bacteroidota</taxon>
        <taxon>Sphingobacteriia</taxon>
        <taxon>Sphingobacteriales</taxon>
        <taxon>Sphingobacteriaceae</taxon>
        <taxon>Sphingobacterium</taxon>
    </lineage>
</organism>
<dbReference type="InterPro" id="IPR002372">
    <property type="entry name" value="PQQ_rpt_dom"/>
</dbReference>
<gene>
    <name evidence="5" type="ORF">ACFS6I_23795</name>
</gene>
<evidence type="ECO:0000256" key="1">
    <source>
        <dbReference type="SAM" id="SignalP"/>
    </source>
</evidence>
<proteinExistence type="predicted"/>
<dbReference type="PANTHER" id="PTHR34512">
    <property type="entry name" value="CELL SURFACE PROTEIN"/>
    <property type="match status" value="1"/>
</dbReference>
<reference evidence="6" key="1">
    <citation type="journal article" date="2019" name="Int. J. Syst. Evol. Microbiol.">
        <title>The Global Catalogue of Microorganisms (GCM) 10K type strain sequencing project: providing services to taxonomists for standard genome sequencing and annotation.</title>
        <authorList>
            <consortium name="The Broad Institute Genomics Platform"/>
            <consortium name="The Broad Institute Genome Sequencing Center for Infectious Disease"/>
            <person name="Wu L."/>
            <person name="Ma J."/>
        </authorList>
    </citation>
    <scope>NUCLEOTIDE SEQUENCE [LARGE SCALE GENOMIC DNA]</scope>
    <source>
        <strain evidence="6">KCTC 22209</strain>
    </source>
</reference>
<dbReference type="SUPFAM" id="SSF50998">
    <property type="entry name" value="Quinoprotein alcohol dehydrogenase-like"/>
    <property type="match status" value="2"/>
</dbReference>
<keyword evidence="1" id="KW-0732">Signal</keyword>
<dbReference type="Gene3D" id="3.60.21.10">
    <property type="match status" value="1"/>
</dbReference>
<dbReference type="SUPFAM" id="SSF56300">
    <property type="entry name" value="Metallo-dependent phosphatases"/>
    <property type="match status" value="1"/>
</dbReference>
<feature type="domain" description="Pyrrolo-quinoline quinone repeat" evidence="3">
    <location>
        <begin position="476"/>
        <end position="619"/>
    </location>
</feature>
<keyword evidence="6" id="KW-1185">Reference proteome</keyword>
<dbReference type="Gene3D" id="2.130.10.10">
    <property type="entry name" value="YVTN repeat-like/Quinoprotein amine dehydrogenase"/>
    <property type="match status" value="2"/>
</dbReference>
<dbReference type="InterPro" id="IPR029052">
    <property type="entry name" value="Metallo-depent_PP-like"/>
</dbReference>
<accession>A0ABW5Z3E5</accession>
<evidence type="ECO:0000259" key="2">
    <source>
        <dbReference type="Pfam" id="PF00149"/>
    </source>
</evidence>
<dbReference type="Pfam" id="PF13360">
    <property type="entry name" value="PQQ_2"/>
    <property type="match status" value="1"/>
</dbReference>
<feature type="domain" description="Calcineurin-like phosphoesterase" evidence="2">
    <location>
        <begin position="128"/>
        <end position="287"/>
    </location>
</feature>
<protein>
    <submittedName>
        <fullName evidence="5">PQQ-binding-like beta-propeller repeat protein</fullName>
    </submittedName>
</protein>
<dbReference type="SMART" id="SM00564">
    <property type="entry name" value="PQQ"/>
    <property type="match status" value="7"/>
</dbReference>
<dbReference type="InterPro" id="IPR011047">
    <property type="entry name" value="Quinoprotein_ADH-like_sf"/>
</dbReference>
<feature type="chain" id="PRO_5046559113" evidence="1">
    <location>
        <begin position="22"/>
        <end position="791"/>
    </location>
</feature>
<comment type="caution">
    <text evidence="5">The sequence shown here is derived from an EMBL/GenBank/DDBJ whole genome shotgun (WGS) entry which is preliminary data.</text>
</comment>
<feature type="domain" description="Calcineurin-like phosphoesterase N-terminal" evidence="4">
    <location>
        <begin position="35"/>
        <end position="88"/>
    </location>
</feature>
<dbReference type="EMBL" id="JBHUPE010000020">
    <property type="protein sequence ID" value="MFD2906968.1"/>
    <property type="molecule type" value="Genomic_DNA"/>
</dbReference>
<dbReference type="Pfam" id="PF00149">
    <property type="entry name" value="Metallophos"/>
    <property type="match status" value="1"/>
</dbReference>
<dbReference type="InterPro" id="IPR015943">
    <property type="entry name" value="WD40/YVTN_repeat-like_dom_sf"/>
</dbReference>
<evidence type="ECO:0000313" key="5">
    <source>
        <dbReference type="EMBL" id="MFD2906968.1"/>
    </source>
</evidence>
<dbReference type="InterPro" id="IPR018391">
    <property type="entry name" value="PQQ_b-propeller_rpt"/>
</dbReference>
<dbReference type="Pfam" id="PF16371">
    <property type="entry name" value="MetallophosN"/>
    <property type="match status" value="1"/>
</dbReference>
<evidence type="ECO:0000313" key="6">
    <source>
        <dbReference type="Proteomes" id="UP001597509"/>
    </source>
</evidence>
<sequence>MKKKYYLLTSLLALGMGVANAQYKGHIFIDSNGNGQFDSGERTVEHAVVSDGYQVLKTDANGQFEIPANPAARFVFVTAPAGFKPAKSHFLKISPDRKEYSIGLIEDTSQDPDVLNFIQITDTETYLYGPWIENVRKYAANQKSSLIMHTGDICYEPGMRFHAQQVNSQLMGLPVYYAVGNHDLVKGEYGEKLFEDLFGPTYYSFDAGPAHFVVTPMWGGDYKPSYTRDQVIAWLKKDLELKDKNKPVIFINHDFDIGPDFILKGKTEEIDLKKYKLKAWLFGHWHNNYSFVNASSGVRVISTNAPNKGGIDHAVGQFLHIKVTQDGVEDVAPKYSNLFDHIQLIDPALQSTEKGKIPFRAQVYDSNRDVASVHVRVLDSKGNQVAYAPFKPLSDWSWETEPLMDVSNKTYTAFIEVNYNDGTQATKKETFGVSDKTNQLQLKWTGNLGGNTWKVSPLLVEGLVLGATFDDGGNGKSKIVALDEKSGKTKWTFSTANSIKQKLRYENGIVAATDVAGNAYALDAKTGKLIWKKELSQGRLPSYVTAGAIYEGVYYTGYGSYLTALDLKTGQELWRNQDWNGGEAMPGEIIVTKDQLFTGANWNSLFAHDRKTGKLMWKKNEDGLRFRSGGVAVVGNEVYATGLNTVFVLDRLSGNVLRKKTLDYDFKVMATPVISGEQLLLSTSDKGIVALDKNTLNEKWNFTTGEALIYTSSYSSPDQNKLVATVEAAPQQVGTDFVFGASDGFLYRLDPQGKLKYKINLGAPILAEVLVKDNLLYVTDFAGNVYSFNNN</sequence>
<dbReference type="Proteomes" id="UP001597509">
    <property type="component" value="Unassembled WGS sequence"/>
</dbReference>
<evidence type="ECO:0000259" key="3">
    <source>
        <dbReference type="Pfam" id="PF13360"/>
    </source>
</evidence>
<evidence type="ECO:0000259" key="4">
    <source>
        <dbReference type="Pfam" id="PF16371"/>
    </source>
</evidence>